<feature type="region of interest" description="Disordered" evidence="1">
    <location>
        <begin position="80"/>
        <end position="104"/>
    </location>
</feature>
<proteinExistence type="predicted"/>
<keyword evidence="3" id="KW-1185">Reference proteome</keyword>
<dbReference type="EMBL" id="KN819943">
    <property type="protein sequence ID" value="KIJ07300.1"/>
    <property type="molecule type" value="Genomic_DNA"/>
</dbReference>
<dbReference type="Proteomes" id="UP000053647">
    <property type="component" value="Unassembled WGS sequence"/>
</dbReference>
<organism evidence="2 3">
    <name type="scientific">Paxillus involutus ATCC 200175</name>
    <dbReference type="NCBI Taxonomy" id="664439"/>
    <lineage>
        <taxon>Eukaryota</taxon>
        <taxon>Fungi</taxon>
        <taxon>Dikarya</taxon>
        <taxon>Basidiomycota</taxon>
        <taxon>Agaricomycotina</taxon>
        <taxon>Agaricomycetes</taxon>
        <taxon>Agaricomycetidae</taxon>
        <taxon>Boletales</taxon>
        <taxon>Paxilineae</taxon>
        <taxon>Paxillaceae</taxon>
        <taxon>Paxillus</taxon>
    </lineage>
</organism>
<dbReference type="AlphaFoldDB" id="A0A0C9SWR0"/>
<gene>
    <name evidence="2" type="ORF">PAXINDRAFT_182509</name>
</gene>
<reference evidence="3" key="2">
    <citation type="submission" date="2015-01" db="EMBL/GenBank/DDBJ databases">
        <title>Evolutionary Origins and Diversification of the Mycorrhizal Mutualists.</title>
        <authorList>
            <consortium name="DOE Joint Genome Institute"/>
            <consortium name="Mycorrhizal Genomics Consortium"/>
            <person name="Kohler A."/>
            <person name="Kuo A."/>
            <person name="Nagy L.G."/>
            <person name="Floudas D."/>
            <person name="Copeland A."/>
            <person name="Barry K.W."/>
            <person name="Cichocki N."/>
            <person name="Veneault-Fourrey C."/>
            <person name="LaButti K."/>
            <person name="Lindquist E.A."/>
            <person name="Lipzen A."/>
            <person name="Lundell T."/>
            <person name="Morin E."/>
            <person name="Murat C."/>
            <person name="Riley R."/>
            <person name="Ohm R."/>
            <person name="Sun H."/>
            <person name="Tunlid A."/>
            <person name="Henrissat B."/>
            <person name="Grigoriev I.V."/>
            <person name="Hibbett D.S."/>
            <person name="Martin F."/>
        </authorList>
    </citation>
    <scope>NUCLEOTIDE SEQUENCE [LARGE SCALE GENOMIC DNA]</scope>
    <source>
        <strain evidence="3">ATCC 200175</strain>
    </source>
</reference>
<evidence type="ECO:0000313" key="2">
    <source>
        <dbReference type="EMBL" id="KIJ07300.1"/>
    </source>
</evidence>
<accession>A0A0C9SWR0</accession>
<evidence type="ECO:0000313" key="3">
    <source>
        <dbReference type="Proteomes" id="UP000053647"/>
    </source>
</evidence>
<dbReference type="HOGENOM" id="CLU_1669950_0_0_1"/>
<protein>
    <submittedName>
        <fullName evidence="2">Uncharacterized protein</fullName>
    </submittedName>
</protein>
<sequence length="158" mass="17655">MPMGESVASFSESALLALSSEELGEYNQKTHAMMRPAYGHQTKGDCSVAALRERGGGFEWASRMLRRLCFGLHVDGGDHAAPTSDDVPLGRSSRGSARRGRRPVINTTNTTTIRKAEKGIPHMQVGITHRWQQKWRRRGRFFREGIESIMMNGLRSLV</sequence>
<reference evidence="2 3" key="1">
    <citation type="submission" date="2014-06" db="EMBL/GenBank/DDBJ databases">
        <authorList>
            <consortium name="DOE Joint Genome Institute"/>
            <person name="Kuo A."/>
            <person name="Kohler A."/>
            <person name="Nagy L.G."/>
            <person name="Floudas D."/>
            <person name="Copeland A."/>
            <person name="Barry K.W."/>
            <person name="Cichocki N."/>
            <person name="Veneault-Fourrey C."/>
            <person name="LaButti K."/>
            <person name="Lindquist E.A."/>
            <person name="Lipzen A."/>
            <person name="Lundell T."/>
            <person name="Morin E."/>
            <person name="Murat C."/>
            <person name="Sun H."/>
            <person name="Tunlid A."/>
            <person name="Henrissat B."/>
            <person name="Grigoriev I.V."/>
            <person name="Hibbett D.S."/>
            <person name="Martin F."/>
            <person name="Nordberg H.P."/>
            <person name="Cantor M.N."/>
            <person name="Hua S.X."/>
        </authorList>
    </citation>
    <scope>NUCLEOTIDE SEQUENCE [LARGE SCALE GENOMIC DNA]</scope>
    <source>
        <strain evidence="2 3">ATCC 200175</strain>
    </source>
</reference>
<evidence type="ECO:0000256" key="1">
    <source>
        <dbReference type="SAM" id="MobiDB-lite"/>
    </source>
</evidence>
<name>A0A0C9SWR0_PAXIN</name>